<protein>
    <submittedName>
        <fullName evidence="2">Uncharacterized protein</fullName>
    </submittedName>
</protein>
<reference evidence="2" key="1">
    <citation type="submission" date="2019-12" db="EMBL/GenBank/DDBJ databases">
        <title>Genome sequencing and annotation of Brassica cretica.</title>
        <authorList>
            <person name="Studholme D.J."/>
            <person name="Sarris P.F."/>
        </authorList>
    </citation>
    <scope>NUCLEOTIDE SEQUENCE</scope>
    <source>
        <strain evidence="2">PFS-102/07</strain>
        <tissue evidence="2">Leaf</tissue>
    </source>
</reference>
<sequence length="59" mass="6235">MPPVRGQSASGSRRYACFTEEWSVCLARGNCRGDEGLSIDGAPLPSMPSINGDAAEHIL</sequence>
<evidence type="ECO:0000313" key="2">
    <source>
        <dbReference type="EMBL" id="KAF2530740.1"/>
    </source>
</evidence>
<organism evidence="2">
    <name type="scientific">Brassica cretica</name>
    <name type="common">Mustard</name>
    <dbReference type="NCBI Taxonomy" id="69181"/>
    <lineage>
        <taxon>Eukaryota</taxon>
        <taxon>Viridiplantae</taxon>
        <taxon>Streptophyta</taxon>
        <taxon>Embryophyta</taxon>
        <taxon>Tracheophyta</taxon>
        <taxon>Spermatophyta</taxon>
        <taxon>Magnoliopsida</taxon>
        <taxon>eudicotyledons</taxon>
        <taxon>Gunneridae</taxon>
        <taxon>Pentapetalae</taxon>
        <taxon>rosids</taxon>
        <taxon>malvids</taxon>
        <taxon>Brassicales</taxon>
        <taxon>Brassicaceae</taxon>
        <taxon>Brassiceae</taxon>
        <taxon>Brassica</taxon>
    </lineage>
</organism>
<name>A0A8S9FBV1_BRACR</name>
<evidence type="ECO:0000313" key="4">
    <source>
        <dbReference type="Proteomes" id="UP000266723"/>
    </source>
</evidence>
<reference evidence="3 4" key="3">
    <citation type="journal article" date="2020" name="BMC Genomics">
        <title>Intraspecific diversification of the crop wild relative Brassica cretica Lam. using demographic model selection.</title>
        <authorList>
            <person name="Kioukis A."/>
            <person name="Michalopoulou V.A."/>
            <person name="Briers L."/>
            <person name="Pirintsos S."/>
            <person name="Studholme D.J."/>
            <person name="Pavlidis P."/>
            <person name="Sarris P.F."/>
        </authorList>
    </citation>
    <scope>NUCLEOTIDE SEQUENCE [LARGE SCALE GENOMIC DNA]</scope>
    <source>
        <strain evidence="4">cv. PFS-1207/04</strain>
        <strain evidence="3">PFS-1207/04</strain>
    </source>
</reference>
<gene>
    <name evidence="3" type="ORF">DY000_02024787</name>
    <name evidence="2" type="ORF">F2Q70_00031532</name>
</gene>
<dbReference type="Proteomes" id="UP000266723">
    <property type="component" value="Unassembled WGS sequence"/>
</dbReference>
<reference evidence="3" key="2">
    <citation type="submission" date="2019-12" db="EMBL/GenBank/DDBJ databases">
        <authorList>
            <person name="Studholme D.J."/>
            <person name="Sarris P."/>
        </authorList>
    </citation>
    <scope>NUCLEOTIDE SEQUENCE</scope>
    <source>
        <strain evidence="3">PFS-1207/04</strain>
        <tissue evidence="3">Leaf</tissue>
    </source>
</reference>
<dbReference type="EMBL" id="QGKY02002305">
    <property type="protein sequence ID" value="KAF2530740.1"/>
    <property type="molecule type" value="Genomic_DNA"/>
</dbReference>
<dbReference type="EMBL" id="QGKV02000299">
    <property type="protein sequence ID" value="KAF3594533.1"/>
    <property type="molecule type" value="Genomic_DNA"/>
</dbReference>
<keyword evidence="4" id="KW-1185">Reference proteome</keyword>
<evidence type="ECO:0000256" key="1">
    <source>
        <dbReference type="SAM" id="MobiDB-lite"/>
    </source>
</evidence>
<evidence type="ECO:0000313" key="3">
    <source>
        <dbReference type="EMBL" id="KAF3594533.1"/>
    </source>
</evidence>
<accession>A0A8S9FBV1</accession>
<comment type="caution">
    <text evidence="2">The sequence shown here is derived from an EMBL/GenBank/DDBJ whole genome shotgun (WGS) entry which is preliminary data.</text>
</comment>
<proteinExistence type="predicted"/>
<dbReference type="AlphaFoldDB" id="A0A8S9FBV1"/>
<feature type="region of interest" description="Disordered" evidence="1">
    <location>
        <begin position="37"/>
        <end position="59"/>
    </location>
</feature>